<evidence type="ECO:0000256" key="1">
    <source>
        <dbReference type="SAM" id="MobiDB-lite"/>
    </source>
</evidence>
<proteinExistence type="evidence at transcript level"/>
<evidence type="ECO:0000313" key="2">
    <source>
        <dbReference type="EMBL" id="ACR35127.1"/>
    </source>
</evidence>
<organism evidence="2">
    <name type="scientific">Zea mays</name>
    <name type="common">Maize</name>
    <dbReference type="NCBI Taxonomy" id="4577"/>
    <lineage>
        <taxon>Eukaryota</taxon>
        <taxon>Viridiplantae</taxon>
        <taxon>Streptophyta</taxon>
        <taxon>Embryophyta</taxon>
        <taxon>Tracheophyta</taxon>
        <taxon>Spermatophyta</taxon>
        <taxon>Magnoliopsida</taxon>
        <taxon>Liliopsida</taxon>
        <taxon>Poales</taxon>
        <taxon>Poaceae</taxon>
        <taxon>PACMAD clade</taxon>
        <taxon>Panicoideae</taxon>
        <taxon>Andropogonodae</taxon>
        <taxon>Andropogoneae</taxon>
        <taxon>Tripsacinae</taxon>
        <taxon>Zea</taxon>
    </lineage>
</organism>
<dbReference type="AlphaFoldDB" id="C4J1S7"/>
<feature type="compositionally biased region" description="Polar residues" evidence="1">
    <location>
        <begin position="76"/>
        <end position="91"/>
    </location>
</feature>
<feature type="region of interest" description="Disordered" evidence="1">
    <location>
        <begin position="52"/>
        <end position="152"/>
    </location>
</feature>
<dbReference type="EMBL" id="BT084774">
    <property type="protein sequence ID" value="ACR35127.1"/>
    <property type="molecule type" value="mRNA"/>
</dbReference>
<feature type="compositionally biased region" description="Polar residues" evidence="1">
    <location>
        <begin position="52"/>
        <end position="68"/>
    </location>
</feature>
<name>C4J1S7_MAIZE</name>
<sequence length="152" mass="16762">MEPATFRRLRSQLLCRRWRVAPLLESELDLWMGVDAPLFEPELPTLSRRMSSWTIGEQPTQRSTNSSMVKWRPVPTSRSWNSSLTTNSVPSSRFRIRHLGPASSPSGVASEEPDDAWRDRPPSGGLVDETGTAPSDLDRGMGEAGAGRTGPS</sequence>
<reference evidence="2" key="1">
    <citation type="journal article" date="2009" name="PLoS Genet.">
        <title>Sequencing, mapping, and analysis of 27,455 maize full-length cDNAs.</title>
        <authorList>
            <person name="Soderlund C."/>
            <person name="Descour A."/>
            <person name="Kudrna D."/>
            <person name="Bomhoff M."/>
            <person name="Boyd L."/>
            <person name="Currie J."/>
            <person name="Angelova A."/>
            <person name="Collura K."/>
            <person name="Wissotski M."/>
            <person name="Ashley E."/>
            <person name="Morrow D."/>
            <person name="Fernandes J."/>
            <person name="Walbot V."/>
            <person name="Yu Y."/>
        </authorList>
    </citation>
    <scope>NUCLEOTIDE SEQUENCE</scope>
    <source>
        <strain evidence="2">B73</strain>
    </source>
</reference>
<feature type="compositionally biased region" description="Gly residues" evidence="1">
    <location>
        <begin position="142"/>
        <end position="152"/>
    </location>
</feature>
<accession>C4J1S7</accession>
<reference evidence="2" key="2">
    <citation type="submission" date="2012-06" db="EMBL/GenBank/DDBJ databases">
        <authorList>
            <person name="Yu Y."/>
            <person name="Currie J."/>
            <person name="Lomeli R."/>
            <person name="Angelova A."/>
            <person name="Collura K."/>
            <person name="Wissotski M."/>
            <person name="Campos D."/>
            <person name="Kudrna D."/>
            <person name="Golser W."/>
            <person name="Ashely E."/>
            <person name="Descour A."/>
            <person name="Fernandes J."/>
            <person name="Soderlund C."/>
            <person name="Walbot V."/>
        </authorList>
    </citation>
    <scope>NUCLEOTIDE SEQUENCE</scope>
    <source>
        <strain evidence="2">B73</strain>
    </source>
</reference>
<protein>
    <submittedName>
        <fullName evidence="2">Uncharacterized protein</fullName>
    </submittedName>
</protein>